<keyword evidence="1" id="KW-0732">Signal</keyword>
<feature type="domain" description="Sushi" evidence="5">
    <location>
        <begin position="126"/>
        <end position="185"/>
    </location>
</feature>
<dbReference type="SUPFAM" id="SSF57535">
    <property type="entry name" value="Complement control module/SCR domain"/>
    <property type="match status" value="1"/>
</dbReference>
<dbReference type="AlphaFoldDB" id="A0A8B6C262"/>
<evidence type="ECO:0000259" key="5">
    <source>
        <dbReference type="PROSITE" id="PS50923"/>
    </source>
</evidence>
<gene>
    <name evidence="6" type="ORF">MGAL_10B082937</name>
</gene>
<dbReference type="Gene3D" id="2.10.70.10">
    <property type="entry name" value="Complement Module, domain 1"/>
    <property type="match status" value="1"/>
</dbReference>
<proteinExistence type="predicted"/>
<feature type="disulfide bond" evidence="3">
    <location>
        <begin position="128"/>
        <end position="171"/>
    </location>
</feature>
<dbReference type="Pfam" id="PF00059">
    <property type="entry name" value="Lectin_C"/>
    <property type="match status" value="1"/>
</dbReference>
<protein>
    <recommendedName>
        <fullName evidence="8">MRC</fullName>
    </recommendedName>
</protein>
<dbReference type="InterPro" id="IPR035976">
    <property type="entry name" value="Sushi/SCR/CCP_sf"/>
</dbReference>
<dbReference type="PROSITE" id="PS00615">
    <property type="entry name" value="C_TYPE_LECTIN_1"/>
    <property type="match status" value="1"/>
</dbReference>
<accession>A0A8B6C262</accession>
<dbReference type="InterPro" id="IPR016187">
    <property type="entry name" value="CTDL_fold"/>
</dbReference>
<dbReference type="InterPro" id="IPR016186">
    <property type="entry name" value="C-type_lectin-like/link_sf"/>
</dbReference>
<dbReference type="InterPro" id="IPR000436">
    <property type="entry name" value="Sushi_SCR_CCP_dom"/>
</dbReference>
<evidence type="ECO:0000256" key="2">
    <source>
        <dbReference type="ARBA" id="ARBA00023157"/>
    </source>
</evidence>
<evidence type="ECO:0008006" key="8">
    <source>
        <dbReference type="Google" id="ProtNLM"/>
    </source>
</evidence>
<comment type="caution">
    <text evidence="3">Lacks conserved residue(s) required for the propagation of feature annotation.</text>
</comment>
<comment type="caution">
    <text evidence="6">The sequence shown here is derived from an EMBL/GenBank/DDBJ whole genome shotgun (WGS) entry which is preliminary data.</text>
</comment>
<sequence>MDDVCSADDDKCKKPNLSGVGMIEKGKCSLTGELLRFRPMTLLDCAKKCFITSQCTSINYRQNWKLCDLVMSSDDGNKMADDSTCIRSNITTWQKSLAGQCADHNCEKGQKCEFNADGNNLKCVEAYCKGLPSTPNATVDERFGMRRNLDTGNKYKCDSGYKMKGNPFAVCQSPGDWKVLFNCTKKVTCSAEGYKYDAEMHIKLESSPLKWADAQQNCQQQGGNLIRITTKNKWDSIILYLKGCGVQNEKIWIGLKNYVWTTGETFIITDLSDNIIVQLNGVNSQQRCGLINTQQTGLEDENCNSRYKFLCEKPIV</sequence>
<keyword evidence="7" id="KW-1185">Reference proteome</keyword>
<dbReference type="Pfam" id="PF00084">
    <property type="entry name" value="Sushi"/>
    <property type="match status" value="1"/>
</dbReference>
<dbReference type="Gene3D" id="3.10.100.10">
    <property type="entry name" value="Mannose-Binding Protein A, subunit A"/>
    <property type="match status" value="1"/>
</dbReference>
<dbReference type="EMBL" id="UYJE01001102">
    <property type="protein sequence ID" value="VDH99148.1"/>
    <property type="molecule type" value="Genomic_DNA"/>
</dbReference>
<organism evidence="6 7">
    <name type="scientific">Mytilus galloprovincialis</name>
    <name type="common">Mediterranean mussel</name>
    <dbReference type="NCBI Taxonomy" id="29158"/>
    <lineage>
        <taxon>Eukaryota</taxon>
        <taxon>Metazoa</taxon>
        <taxon>Spiralia</taxon>
        <taxon>Lophotrochozoa</taxon>
        <taxon>Mollusca</taxon>
        <taxon>Bivalvia</taxon>
        <taxon>Autobranchia</taxon>
        <taxon>Pteriomorphia</taxon>
        <taxon>Mytilida</taxon>
        <taxon>Mytiloidea</taxon>
        <taxon>Mytilidae</taxon>
        <taxon>Mytilinae</taxon>
        <taxon>Mytilus</taxon>
    </lineage>
</organism>
<reference evidence="6" key="1">
    <citation type="submission" date="2018-11" db="EMBL/GenBank/DDBJ databases">
        <authorList>
            <person name="Alioto T."/>
            <person name="Alioto T."/>
        </authorList>
    </citation>
    <scope>NUCLEOTIDE SEQUENCE</scope>
</reference>
<dbReference type="SUPFAM" id="SSF56436">
    <property type="entry name" value="C-type lectin-like"/>
    <property type="match status" value="1"/>
</dbReference>
<evidence type="ECO:0000313" key="6">
    <source>
        <dbReference type="EMBL" id="VDH99148.1"/>
    </source>
</evidence>
<dbReference type="Proteomes" id="UP000596742">
    <property type="component" value="Unassembled WGS sequence"/>
</dbReference>
<name>A0A8B6C262_MYTGA</name>
<evidence type="ECO:0000256" key="3">
    <source>
        <dbReference type="PROSITE-ProRule" id="PRU00302"/>
    </source>
</evidence>
<keyword evidence="3" id="KW-0768">Sushi</keyword>
<keyword evidence="2 3" id="KW-1015">Disulfide bond</keyword>
<evidence type="ECO:0000313" key="7">
    <source>
        <dbReference type="Proteomes" id="UP000596742"/>
    </source>
</evidence>
<evidence type="ECO:0000259" key="4">
    <source>
        <dbReference type="PROSITE" id="PS50041"/>
    </source>
</evidence>
<dbReference type="InterPro" id="IPR018378">
    <property type="entry name" value="C-type_lectin_CS"/>
</dbReference>
<evidence type="ECO:0000256" key="1">
    <source>
        <dbReference type="ARBA" id="ARBA00022729"/>
    </source>
</evidence>
<dbReference type="PROSITE" id="PS50041">
    <property type="entry name" value="C_TYPE_LECTIN_2"/>
    <property type="match status" value="1"/>
</dbReference>
<dbReference type="CDD" id="cd00037">
    <property type="entry name" value="CLECT"/>
    <property type="match status" value="1"/>
</dbReference>
<dbReference type="InterPro" id="IPR001304">
    <property type="entry name" value="C-type_lectin-like"/>
</dbReference>
<dbReference type="CDD" id="cd00033">
    <property type="entry name" value="CCP"/>
    <property type="match status" value="1"/>
</dbReference>
<feature type="domain" description="C-type lectin" evidence="4">
    <location>
        <begin position="196"/>
        <end position="312"/>
    </location>
</feature>
<dbReference type="PROSITE" id="PS50923">
    <property type="entry name" value="SUSHI"/>
    <property type="match status" value="1"/>
</dbReference>
<dbReference type="OrthoDB" id="6114075at2759"/>
<dbReference type="SMART" id="SM00034">
    <property type="entry name" value="CLECT"/>
    <property type="match status" value="1"/>
</dbReference>